<dbReference type="PROSITE" id="PS50011">
    <property type="entry name" value="PROTEIN_KINASE_DOM"/>
    <property type="match status" value="1"/>
</dbReference>
<dbReference type="PROSITE" id="PS00107">
    <property type="entry name" value="PROTEIN_KINASE_ATP"/>
    <property type="match status" value="1"/>
</dbReference>
<evidence type="ECO:0000256" key="1">
    <source>
        <dbReference type="ARBA" id="ARBA00012513"/>
    </source>
</evidence>
<feature type="transmembrane region" description="Helical" evidence="9">
    <location>
        <begin position="323"/>
        <end position="344"/>
    </location>
</feature>
<feature type="domain" description="Protein kinase" evidence="10">
    <location>
        <begin position="1"/>
        <end position="255"/>
    </location>
</feature>
<evidence type="ECO:0000256" key="9">
    <source>
        <dbReference type="SAM" id="Phobius"/>
    </source>
</evidence>
<keyword evidence="2 11" id="KW-0723">Serine/threonine-protein kinase</keyword>
<evidence type="ECO:0000256" key="6">
    <source>
        <dbReference type="ARBA" id="ARBA00022840"/>
    </source>
</evidence>
<name>A0A4V6NR48_9PSEU</name>
<dbReference type="InterPro" id="IPR011009">
    <property type="entry name" value="Kinase-like_dom_sf"/>
</dbReference>
<protein>
    <recommendedName>
        <fullName evidence="1">non-specific serine/threonine protein kinase</fullName>
        <ecNumber evidence="1">2.7.11.1</ecNumber>
    </recommendedName>
</protein>
<dbReference type="PROSITE" id="PS00108">
    <property type="entry name" value="PROTEIN_KINASE_ST"/>
    <property type="match status" value="1"/>
</dbReference>
<evidence type="ECO:0000259" key="10">
    <source>
        <dbReference type="PROSITE" id="PS50011"/>
    </source>
</evidence>
<evidence type="ECO:0000256" key="3">
    <source>
        <dbReference type="ARBA" id="ARBA00022679"/>
    </source>
</evidence>
<dbReference type="Proteomes" id="UP000294911">
    <property type="component" value="Unassembled WGS sequence"/>
</dbReference>
<feature type="compositionally biased region" description="Low complexity" evidence="8">
    <location>
        <begin position="359"/>
        <end position="372"/>
    </location>
</feature>
<evidence type="ECO:0000313" key="12">
    <source>
        <dbReference type="Proteomes" id="UP000294911"/>
    </source>
</evidence>
<dbReference type="GO" id="GO:0005524">
    <property type="term" value="F:ATP binding"/>
    <property type="evidence" value="ECO:0007669"/>
    <property type="project" value="UniProtKB-UniRule"/>
</dbReference>
<evidence type="ECO:0000313" key="11">
    <source>
        <dbReference type="EMBL" id="TCP45366.1"/>
    </source>
</evidence>
<dbReference type="InterPro" id="IPR017441">
    <property type="entry name" value="Protein_kinase_ATP_BS"/>
</dbReference>
<feature type="region of interest" description="Disordered" evidence="8">
    <location>
        <begin position="275"/>
        <end position="318"/>
    </location>
</feature>
<dbReference type="RefSeq" id="WP_207894690.1">
    <property type="nucleotide sequence ID" value="NZ_SLXQ01000016.1"/>
</dbReference>
<dbReference type="CDD" id="cd14014">
    <property type="entry name" value="STKc_PknB_like"/>
    <property type="match status" value="1"/>
</dbReference>
<evidence type="ECO:0000256" key="7">
    <source>
        <dbReference type="PROSITE-ProRule" id="PRU10141"/>
    </source>
</evidence>
<dbReference type="SUPFAM" id="SSF56112">
    <property type="entry name" value="Protein kinase-like (PK-like)"/>
    <property type="match status" value="1"/>
</dbReference>
<dbReference type="Pfam" id="PF00069">
    <property type="entry name" value="Pkinase"/>
    <property type="match status" value="1"/>
</dbReference>
<evidence type="ECO:0000256" key="5">
    <source>
        <dbReference type="ARBA" id="ARBA00022777"/>
    </source>
</evidence>
<feature type="compositionally biased region" description="Pro residues" evidence="8">
    <location>
        <begin position="373"/>
        <end position="382"/>
    </location>
</feature>
<dbReference type="SMART" id="SM00220">
    <property type="entry name" value="S_TKc"/>
    <property type="match status" value="1"/>
</dbReference>
<dbReference type="EMBL" id="SLXQ01000016">
    <property type="protein sequence ID" value="TCP45366.1"/>
    <property type="molecule type" value="Genomic_DNA"/>
</dbReference>
<keyword evidence="6 7" id="KW-0067">ATP-binding</keyword>
<feature type="binding site" evidence="7">
    <location>
        <position position="27"/>
    </location>
    <ligand>
        <name>ATP</name>
        <dbReference type="ChEBI" id="CHEBI:30616"/>
    </ligand>
</feature>
<proteinExistence type="predicted"/>
<keyword evidence="9" id="KW-0812">Transmembrane</keyword>
<keyword evidence="5 11" id="KW-0418">Kinase</keyword>
<evidence type="ECO:0000256" key="8">
    <source>
        <dbReference type="SAM" id="MobiDB-lite"/>
    </source>
</evidence>
<dbReference type="Gene3D" id="3.30.200.20">
    <property type="entry name" value="Phosphorylase Kinase, domain 1"/>
    <property type="match status" value="1"/>
</dbReference>
<dbReference type="PANTHER" id="PTHR43289">
    <property type="entry name" value="MITOGEN-ACTIVATED PROTEIN KINASE KINASE KINASE 20-RELATED"/>
    <property type="match status" value="1"/>
</dbReference>
<dbReference type="Gene3D" id="1.10.510.10">
    <property type="entry name" value="Transferase(Phosphotransferase) domain 1"/>
    <property type="match status" value="1"/>
</dbReference>
<evidence type="ECO:0000256" key="2">
    <source>
        <dbReference type="ARBA" id="ARBA00022527"/>
    </source>
</evidence>
<accession>A0A4V6NR48</accession>
<keyword evidence="3" id="KW-0808">Transferase</keyword>
<feature type="compositionally biased region" description="Low complexity" evidence="8">
    <location>
        <begin position="275"/>
        <end position="288"/>
    </location>
</feature>
<dbReference type="AlphaFoldDB" id="A0A4V6NR48"/>
<dbReference type="GO" id="GO:0004674">
    <property type="term" value="F:protein serine/threonine kinase activity"/>
    <property type="evidence" value="ECO:0007669"/>
    <property type="project" value="UniProtKB-KW"/>
</dbReference>
<organism evidence="11 12">
    <name type="scientific">Tamaricihabitans halophyticus</name>
    <dbReference type="NCBI Taxonomy" id="1262583"/>
    <lineage>
        <taxon>Bacteria</taxon>
        <taxon>Bacillati</taxon>
        <taxon>Actinomycetota</taxon>
        <taxon>Actinomycetes</taxon>
        <taxon>Pseudonocardiales</taxon>
        <taxon>Pseudonocardiaceae</taxon>
        <taxon>Tamaricihabitans</taxon>
    </lineage>
</organism>
<dbReference type="EC" id="2.7.11.1" evidence="1"/>
<comment type="caution">
    <text evidence="11">The sequence shown here is derived from an EMBL/GenBank/DDBJ whole genome shotgun (WGS) entry which is preliminary data.</text>
</comment>
<dbReference type="PANTHER" id="PTHR43289:SF6">
    <property type="entry name" value="SERINE_THREONINE-PROTEIN KINASE NEKL-3"/>
    <property type="match status" value="1"/>
</dbReference>
<keyword evidence="4 7" id="KW-0547">Nucleotide-binding</keyword>
<gene>
    <name evidence="11" type="ORF">EV191_1168</name>
</gene>
<reference evidence="11 12" key="1">
    <citation type="submission" date="2019-03" db="EMBL/GenBank/DDBJ databases">
        <title>Genomic Encyclopedia of Type Strains, Phase IV (KMG-IV): sequencing the most valuable type-strain genomes for metagenomic binning, comparative biology and taxonomic classification.</title>
        <authorList>
            <person name="Goeker M."/>
        </authorList>
    </citation>
    <scope>NUCLEOTIDE SEQUENCE [LARGE SCALE GENOMIC DNA]</scope>
    <source>
        <strain evidence="11 12">DSM 45765</strain>
    </source>
</reference>
<keyword evidence="9" id="KW-0472">Membrane</keyword>
<keyword evidence="9" id="KW-1133">Transmembrane helix</keyword>
<keyword evidence="12" id="KW-1185">Reference proteome</keyword>
<dbReference type="InterPro" id="IPR008271">
    <property type="entry name" value="Ser/Thr_kinase_AS"/>
</dbReference>
<sequence>METIGTGSMGVVWQARDERLGRVVAVKQLLIQPGRSPEQAEEARRRAMREARIAARLQHNNAISVYDVVEHHGEPCMVMEYLPSRSLATMLTERGALPPREVAEIGSQVATALAAAHAAGIVHRDIKPANILIDYSGTVKLTDFGISRATDDGTLTQTAGMVAGTPAYLAPEVAQGKDHTQSSDVFSLGSTLFHAVEGEPPYGFKDNPLAQLYAVAMGGEPELRFAGALRPVLSRLLSRDPQVRPSVQQVRHELNTIASVGDGARLAEVVQSGQAAAPGPAPTAVQPAVGGGTMVGAQAQGPPPTPPPAKATQRTSGRSRRKVWLALLAAVLLLAAGTATLILVNSSGDPASPTPPAASEPAEPEPSESSAPPSEPETPPEGEPVNDWGAAGRLVIAYYGGDAAAAWGMLTPNAQQAFGGRQAFNEYWAQYDAVWSCCADGVSNNPDGSANVPVRVTYQSDSGTDEQARQVRVTRLNGELRIDSAAK</sequence>
<evidence type="ECO:0000256" key="4">
    <source>
        <dbReference type="ARBA" id="ARBA00022741"/>
    </source>
</evidence>
<dbReference type="InterPro" id="IPR000719">
    <property type="entry name" value="Prot_kinase_dom"/>
</dbReference>
<feature type="region of interest" description="Disordered" evidence="8">
    <location>
        <begin position="347"/>
        <end position="387"/>
    </location>
</feature>